<dbReference type="Gene3D" id="2.60.120.380">
    <property type="match status" value="1"/>
</dbReference>
<dbReference type="PROSITE" id="PS00138">
    <property type="entry name" value="SUBTILASE_SER"/>
    <property type="match status" value="1"/>
</dbReference>
<dbReference type="InterPro" id="IPR000209">
    <property type="entry name" value="Peptidase_S8/S53_dom"/>
</dbReference>
<name>A0ABW2YEE7_9GAMM</name>
<keyword evidence="2 5" id="KW-0645">Protease</keyword>
<protein>
    <submittedName>
        <fullName evidence="11">S8 family peptidase</fullName>
        <ecNumber evidence="11">3.4.-.-</ecNumber>
    </submittedName>
</protein>
<dbReference type="InterPro" id="IPR010259">
    <property type="entry name" value="S8pro/Inhibitor_I9"/>
</dbReference>
<feature type="domain" description="Inhibitor I9" evidence="10">
    <location>
        <begin position="38"/>
        <end position="114"/>
    </location>
</feature>
<evidence type="ECO:0000256" key="6">
    <source>
        <dbReference type="RuleBase" id="RU003355"/>
    </source>
</evidence>
<sequence>MNHRLSMLSAAIGATLVCAALPASAGELRTAQTPVQGQYIVVLKDNAASLANERSSLSRVSTVARDMATKHRAKLVRSYNSVLRGFVARADDKALARLIADPRVAYVEEDGIVTASATQTGATWGIDRTDQRDLPLNQSYTYNTTASGVHAYIIDTGVLLSHSQFTGRMGNGFDAVTSGGNANDCNGHGTHVAGTVGGTTHGIAKGVTIHPVRVLGCTGSGTNSGVIAGMDWVANNHIKPAVANMSLGGGASQATDDAVARMVNAGVTVAVAAGNDNSNACNYSPARAASAITVGSTTNTDARSSFSNYGTCLDIFAPGSSITSAWYTSSTATNTISGTSMASPHVAGVAALYLASNPSATPAQVTSAIINASTPNKVTGAQTGSPNRLLYSLFGGTTPPPPGDTVVHNVNLPTVSTGNWSSIYTVAIPAGTTKLVVNISGGTGDADLYVRAGAAPTTSSYTCRPYLSANTETCTINNPTAGTTYYIGVRAYSTYSGVNMKATRTP</sequence>
<dbReference type="SUPFAM" id="SSF52743">
    <property type="entry name" value="Subtilisin-like"/>
    <property type="match status" value="1"/>
</dbReference>
<comment type="similarity">
    <text evidence="1 5 6">Belongs to the peptidase S8 family.</text>
</comment>
<keyword evidence="4 5" id="KW-0720">Serine protease</keyword>
<dbReference type="PANTHER" id="PTHR43806">
    <property type="entry name" value="PEPTIDASE S8"/>
    <property type="match status" value="1"/>
</dbReference>
<dbReference type="Gene3D" id="3.40.50.200">
    <property type="entry name" value="Peptidase S8/S53 domain"/>
    <property type="match status" value="1"/>
</dbReference>
<dbReference type="Pfam" id="PF00082">
    <property type="entry name" value="Peptidase_S8"/>
    <property type="match status" value="1"/>
</dbReference>
<dbReference type="RefSeq" id="WP_386824447.1">
    <property type="nucleotide sequence ID" value="NZ_JBHTIF010000002.1"/>
</dbReference>
<evidence type="ECO:0000256" key="3">
    <source>
        <dbReference type="ARBA" id="ARBA00022801"/>
    </source>
</evidence>
<dbReference type="InterPro" id="IPR034193">
    <property type="entry name" value="PCSK9_ProteinaseK-like"/>
</dbReference>
<dbReference type="Pfam" id="PF04151">
    <property type="entry name" value="PPC"/>
    <property type="match status" value="1"/>
</dbReference>
<keyword evidence="3 5" id="KW-0378">Hydrolase</keyword>
<comment type="caution">
    <text evidence="11">The sequence shown here is derived from an EMBL/GenBank/DDBJ whole genome shotgun (WGS) entry which is preliminary data.</text>
</comment>
<dbReference type="PRINTS" id="PR00723">
    <property type="entry name" value="SUBTILISIN"/>
</dbReference>
<dbReference type="EC" id="3.4.-.-" evidence="11"/>
<accession>A0ABW2YEE7</accession>
<organism evidence="11 12">
    <name type="scientific">Lysobacter brunescens</name>
    <dbReference type="NCBI Taxonomy" id="262323"/>
    <lineage>
        <taxon>Bacteria</taxon>
        <taxon>Pseudomonadati</taxon>
        <taxon>Pseudomonadota</taxon>
        <taxon>Gammaproteobacteria</taxon>
        <taxon>Lysobacterales</taxon>
        <taxon>Lysobacteraceae</taxon>
        <taxon>Lysobacter</taxon>
    </lineage>
</organism>
<dbReference type="PROSITE" id="PS00136">
    <property type="entry name" value="SUBTILASE_ASP"/>
    <property type="match status" value="1"/>
</dbReference>
<gene>
    <name evidence="11" type="ORF">ACFQ0E_13005</name>
</gene>
<feature type="active site" description="Charge relay system" evidence="5">
    <location>
        <position position="188"/>
    </location>
</feature>
<feature type="active site" description="Charge relay system" evidence="5">
    <location>
        <position position="340"/>
    </location>
</feature>
<dbReference type="PROSITE" id="PS51892">
    <property type="entry name" value="SUBTILASE"/>
    <property type="match status" value="1"/>
</dbReference>
<feature type="domain" description="Peptidase C-terminal archaeal/bacterial" evidence="9">
    <location>
        <begin position="423"/>
        <end position="491"/>
    </location>
</feature>
<feature type="domain" description="Peptidase S8/S53" evidence="8">
    <location>
        <begin position="153"/>
        <end position="379"/>
    </location>
</feature>
<feature type="chain" id="PRO_5047462121" evidence="7">
    <location>
        <begin position="26"/>
        <end position="506"/>
    </location>
</feature>
<dbReference type="Pfam" id="PF05922">
    <property type="entry name" value="Inhibitor_I9"/>
    <property type="match status" value="1"/>
</dbReference>
<dbReference type="PROSITE" id="PS00137">
    <property type="entry name" value="SUBTILASE_HIS"/>
    <property type="match status" value="1"/>
</dbReference>
<evidence type="ECO:0000313" key="11">
    <source>
        <dbReference type="EMBL" id="MFD0726513.1"/>
    </source>
</evidence>
<keyword evidence="7" id="KW-0732">Signal</keyword>
<dbReference type="InterPro" id="IPR023827">
    <property type="entry name" value="Peptidase_S8_Asp-AS"/>
</dbReference>
<dbReference type="InterPro" id="IPR023828">
    <property type="entry name" value="Peptidase_S8_Ser-AS"/>
</dbReference>
<dbReference type="InterPro" id="IPR015500">
    <property type="entry name" value="Peptidase_S8_subtilisin-rel"/>
</dbReference>
<evidence type="ECO:0000256" key="2">
    <source>
        <dbReference type="ARBA" id="ARBA00022670"/>
    </source>
</evidence>
<evidence type="ECO:0000256" key="1">
    <source>
        <dbReference type="ARBA" id="ARBA00011073"/>
    </source>
</evidence>
<evidence type="ECO:0000259" key="10">
    <source>
        <dbReference type="Pfam" id="PF05922"/>
    </source>
</evidence>
<evidence type="ECO:0000256" key="4">
    <source>
        <dbReference type="ARBA" id="ARBA00022825"/>
    </source>
</evidence>
<dbReference type="CDD" id="cd04077">
    <property type="entry name" value="Peptidases_S8_PCSK9_ProteinaseK_like"/>
    <property type="match status" value="1"/>
</dbReference>
<dbReference type="InterPro" id="IPR022398">
    <property type="entry name" value="Peptidase_S8_His-AS"/>
</dbReference>
<evidence type="ECO:0000256" key="7">
    <source>
        <dbReference type="SAM" id="SignalP"/>
    </source>
</evidence>
<feature type="signal peptide" evidence="7">
    <location>
        <begin position="1"/>
        <end position="25"/>
    </location>
</feature>
<dbReference type="EMBL" id="JBHTIF010000002">
    <property type="protein sequence ID" value="MFD0726513.1"/>
    <property type="molecule type" value="Genomic_DNA"/>
</dbReference>
<dbReference type="InterPro" id="IPR037045">
    <property type="entry name" value="S8pro/Inhibitor_I9_sf"/>
</dbReference>
<evidence type="ECO:0000256" key="5">
    <source>
        <dbReference type="PROSITE-ProRule" id="PRU01240"/>
    </source>
</evidence>
<reference evidence="12" key="1">
    <citation type="journal article" date="2019" name="Int. J. Syst. Evol. Microbiol.">
        <title>The Global Catalogue of Microorganisms (GCM) 10K type strain sequencing project: providing services to taxonomists for standard genome sequencing and annotation.</title>
        <authorList>
            <consortium name="The Broad Institute Genomics Platform"/>
            <consortium name="The Broad Institute Genome Sequencing Center for Infectious Disease"/>
            <person name="Wu L."/>
            <person name="Ma J."/>
        </authorList>
    </citation>
    <scope>NUCLEOTIDE SEQUENCE [LARGE SCALE GENOMIC DNA]</scope>
    <source>
        <strain evidence="12">CCUG 55585</strain>
    </source>
</reference>
<dbReference type="InterPro" id="IPR036852">
    <property type="entry name" value="Peptidase_S8/S53_dom_sf"/>
</dbReference>
<dbReference type="Gene3D" id="3.30.70.80">
    <property type="entry name" value="Peptidase S8 propeptide/proteinase inhibitor I9"/>
    <property type="match status" value="1"/>
</dbReference>
<evidence type="ECO:0000313" key="12">
    <source>
        <dbReference type="Proteomes" id="UP001597110"/>
    </source>
</evidence>
<evidence type="ECO:0000259" key="8">
    <source>
        <dbReference type="Pfam" id="PF00082"/>
    </source>
</evidence>
<dbReference type="GO" id="GO:0016787">
    <property type="term" value="F:hydrolase activity"/>
    <property type="evidence" value="ECO:0007669"/>
    <property type="project" value="UniProtKB-KW"/>
</dbReference>
<keyword evidence="12" id="KW-1185">Reference proteome</keyword>
<dbReference type="InterPro" id="IPR007280">
    <property type="entry name" value="Peptidase_C_arc/bac"/>
</dbReference>
<dbReference type="InterPro" id="IPR050131">
    <property type="entry name" value="Peptidase_S8_subtilisin-like"/>
</dbReference>
<evidence type="ECO:0000259" key="9">
    <source>
        <dbReference type="Pfam" id="PF04151"/>
    </source>
</evidence>
<dbReference type="PANTHER" id="PTHR43806:SF11">
    <property type="entry name" value="CEREVISIN-RELATED"/>
    <property type="match status" value="1"/>
</dbReference>
<feature type="active site" description="Charge relay system" evidence="5">
    <location>
        <position position="155"/>
    </location>
</feature>
<proteinExistence type="inferred from homology"/>
<dbReference type="Proteomes" id="UP001597110">
    <property type="component" value="Unassembled WGS sequence"/>
</dbReference>
<dbReference type="SUPFAM" id="SSF54897">
    <property type="entry name" value="Protease propeptides/inhibitors"/>
    <property type="match status" value="1"/>
</dbReference>